<name>K0ST73_THAOC</name>
<evidence type="ECO:0000256" key="2">
    <source>
        <dbReference type="SAM" id="SignalP"/>
    </source>
</evidence>
<keyword evidence="2" id="KW-0732">Signal</keyword>
<organism evidence="3 4">
    <name type="scientific">Thalassiosira oceanica</name>
    <name type="common">Marine diatom</name>
    <dbReference type="NCBI Taxonomy" id="159749"/>
    <lineage>
        <taxon>Eukaryota</taxon>
        <taxon>Sar</taxon>
        <taxon>Stramenopiles</taxon>
        <taxon>Ochrophyta</taxon>
        <taxon>Bacillariophyta</taxon>
        <taxon>Coscinodiscophyceae</taxon>
        <taxon>Thalassiosirophycidae</taxon>
        <taxon>Thalassiosirales</taxon>
        <taxon>Thalassiosiraceae</taxon>
        <taxon>Thalassiosira</taxon>
    </lineage>
</organism>
<feature type="region of interest" description="Disordered" evidence="1">
    <location>
        <begin position="51"/>
        <end position="73"/>
    </location>
</feature>
<evidence type="ECO:0000256" key="1">
    <source>
        <dbReference type="SAM" id="MobiDB-lite"/>
    </source>
</evidence>
<dbReference type="AlphaFoldDB" id="K0ST73"/>
<keyword evidence="4" id="KW-1185">Reference proteome</keyword>
<feature type="chain" id="PRO_5003841427" evidence="2">
    <location>
        <begin position="28"/>
        <end position="208"/>
    </location>
</feature>
<accession>K0ST73</accession>
<comment type="caution">
    <text evidence="3">The sequence shown here is derived from an EMBL/GenBank/DDBJ whole genome shotgun (WGS) entry which is preliminary data.</text>
</comment>
<proteinExistence type="predicted"/>
<evidence type="ECO:0000313" key="4">
    <source>
        <dbReference type="Proteomes" id="UP000266841"/>
    </source>
</evidence>
<dbReference type="EMBL" id="AGNL01011126">
    <property type="protein sequence ID" value="EJK68590.1"/>
    <property type="molecule type" value="Genomic_DNA"/>
</dbReference>
<gene>
    <name evidence="3" type="ORF">THAOC_10221</name>
</gene>
<reference evidence="3 4" key="1">
    <citation type="journal article" date="2012" name="Genome Biol.">
        <title>Genome and low-iron response of an oceanic diatom adapted to chronic iron limitation.</title>
        <authorList>
            <person name="Lommer M."/>
            <person name="Specht M."/>
            <person name="Roy A.S."/>
            <person name="Kraemer L."/>
            <person name="Andreson R."/>
            <person name="Gutowska M.A."/>
            <person name="Wolf J."/>
            <person name="Bergner S.V."/>
            <person name="Schilhabel M.B."/>
            <person name="Klostermeier U.C."/>
            <person name="Beiko R.G."/>
            <person name="Rosenstiel P."/>
            <person name="Hippler M."/>
            <person name="Laroche J."/>
        </authorList>
    </citation>
    <scope>NUCLEOTIDE SEQUENCE [LARGE SCALE GENOMIC DNA]</scope>
    <source>
        <strain evidence="3 4">CCMP1005</strain>
    </source>
</reference>
<dbReference type="Proteomes" id="UP000266841">
    <property type="component" value="Unassembled WGS sequence"/>
</dbReference>
<feature type="region of interest" description="Disordered" evidence="1">
    <location>
        <begin position="151"/>
        <end position="175"/>
    </location>
</feature>
<evidence type="ECO:0000313" key="3">
    <source>
        <dbReference type="EMBL" id="EJK68590.1"/>
    </source>
</evidence>
<protein>
    <submittedName>
        <fullName evidence="3">Uncharacterized protein</fullName>
    </submittedName>
</protein>
<feature type="signal peptide" evidence="2">
    <location>
        <begin position="1"/>
        <end position="27"/>
    </location>
</feature>
<sequence>MYVCPLRSGVALRRVALLLPLKVGCVAQSRRPDIGLRQHGVRQINDRRVKGESRPGMSSFEHRAVGSPASQQIKERSHLRSLGLLFSRASTIAIGNRFRARRRRAASLKIKCQIPVRRGGILRHPPVSSNLYFAPPSSPPPLRLRLADNENDEKVGESPLSDLDAPPPPLAGRNRLHRRNLHHARAAGMALEAHRAKWRSTTAHAAGA</sequence>